<evidence type="ECO:0000256" key="5">
    <source>
        <dbReference type="ARBA" id="ARBA00017322"/>
    </source>
</evidence>
<keyword evidence="8" id="KW-0597">Phosphoprotein</keyword>
<comment type="caution">
    <text evidence="21">The sequence shown here is derived from an EMBL/GenBank/DDBJ whole genome shotgun (WGS) entry which is preliminary data.</text>
</comment>
<dbReference type="Pfam" id="PF13185">
    <property type="entry name" value="GAF_2"/>
    <property type="match status" value="1"/>
</dbReference>
<evidence type="ECO:0000256" key="6">
    <source>
        <dbReference type="ARBA" id="ARBA00022485"/>
    </source>
</evidence>
<keyword evidence="10" id="KW-0479">Metal-binding</keyword>
<evidence type="ECO:0000256" key="11">
    <source>
        <dbReference type="ARBA" id="ARBA00022741"/>
    </source>
</evidence>
<dbReference type="InterPro" id="IPR036890">
    <property type="entry name" value="HATPase_C_sf"/>
</dbReference>
<evidence type="ECO:0000256" key="2">
    <source>
        <dbReference type="ARBA" id="ARBA00001966"/>
    </source>
</evidence>
<keyword evidence="12 21" id="KW-0418">Kinase</keyword>
<dbReference type="RefSeq" id="WP_241042309.1">
    <property type="nucleotide sequence ID" value="NZ_BAAAJF010000006.1"/>
</dbReference>
<dbReference type="InterPro" id="IPR003594">
    <property type="entry name" value="HATPase_dom"/>
</dbReference>
<evidence type="ECO:0000256" key="17">
    <source>
        <dbReference type="ARBA" id="ARBA00024827"/>
    </source>
</evidence>
<name>A0ABS9TT09_9PSEU</name>
<dbReference type="Proteomes" id="UP001299970">
    <property type="component" value="Unassembled WGS sequence"/>
</dbReference>
<comment type="subcellular location">
    <subcellularLocation>
        <location evidence="3">Cytoplasm</location>
    </subcellularLocation>
</comment>
<dbReference type="PRINTS" id="PR00344">
    <property type="entry name" value="BCTRLSENSOR"/>
</dbReference>
<dbReference type="InterPro" id="IPR029016">
    <property type="entry name" value="GAF-like_dom_sf"/>
</dbReference>
<feature type="domain" description="Histidine kinase" evidence="20">
    <location>
        <begin position="304"/>
        <end position="398"/>
    </location>
</feature>
<evidence type="ECO:0000313" key="22">
    <source>
        <dbReference type="Proteomes" id="UP001299970"/>
    </source>
</evidence>
<dbReference type="Gene3D" id="1.20.5.1930">
    <property type="match status" value="1"/>
</dbReference>
<keyword evidence="15" id="KW-0902">Two-component regulatory system</keyword>
<keyword evidence="19" id="KW-0175">Coiled coil</keyword>
<feature type="coiled-coil region" evidence="19">
    <location>
        <begin position="171"/>
        <end position="198"/>
    </location>
</feature>
<keyword evidence="22" id="KW-1185">Reference proteome</keyword>
<dbReference type="CDD" id="cd16917">
    <property type="entry name" value="HATPase_UhpB-NarQ-NarX-like"/>
    <property type="match status" value="1"/>
</dbReference>
<dbReference type="Gene3D" id="3.30.565.10">
    <property type="entry name" value="Histidine kinase-like ATPase, C-terminal domain"/>
    <property type="match status" value="1"/>
</dbReference>
<evidence type="ECO:0000256" key="9">
    <source>
        <dbReference type="ARBA" id="ARBA00022679"/>
    </source>
</evidence>
<dbReference type="PROSITE" id="PS50109">
    <property type="entry name" value="HIS_KIN"/>
    <property type="match status" value="1"/>
</dbReference>
<evidence type="ECO:0000256" key="15">
    <source>
        <dbReference type="ARBA" id="ARBA00023012"/>
    </source>
</evidence>
<dbReference type="InterPro" id="IPR003018">
    <property type="entry name" value="GAF"/>
</dbReference>
<comment type="function">
    <text evidence="17">Member of the two-component regulatory system NreB/NreC involved in the control of dissimilatory nitrate/nitrite reduction in response to oxygen. NreB functions as a direct oxygen sensor histidine kinase which is autophosphorylated, in the absence of oxygen, probably at the conserved histidine residue, and transfers its phosphate group probably to a conserved aspartate residue of NreC. NreB/NreC activates the expression of the nitrate (narGHJI) and nitrite (nir) reductase operons, as well as the putative nitrate transporter gene narT.</text>
</comment>
<evidence type="ECO:0000259" key="20">
    <source>
        <dbReference type="PROSITE" id="PS50109"/>
    </source>
</evidence>
<evidence type="ECO:0000256" key="19">
    <source>
        <dbReference type="SAM" id="Coils"/>
    </source>
</evidence>
<accession>A0ABS9TT09</accession>
<dbReference type="Pfam" id="PF07730">
    <property type="entry name" value="HisKA_3"/>
    <property type="match status" value="1"/>
</dbReference>
<evidence type="ECO:0000256" key="14">
    <source>
        <dbReference type="ARBA" id="ARBA00023004"/>
    </source>
</evidence>
<evidence type="ECO:0000256" key="7">
    <source>
        <dbReference type="ARBA" id="ARBA00022490"/>
    </source>
</evidence>
<reference evidence="21 22" key="1">
    <citation type="submission" date="2022-03" db="EMBL/GenBank/DDBJ databases">
        <title>Pseudonocardia alaer sp. nov., a novel actinomycete isolated from reed forest soil.</title>
        <authorList>
            <person name="Wang L."/>
        </authorList>
    </citation>
    <scope>NUCLEOTIDE SEQUENCE [LARGE SCALE GENOMIC DNA]</scope>
    <source>
        <strain evidence="21 22">Y-16303</strain>
    </source>
</reference>
<evidence type="ECO:0000256" key="13">
    <source>
        <dbReference type="ARBA" id="ARBA00022840"/>
    </source>
</evidence>
<dbReference type="Pfam" id="PF02518">
    <property type="entry name" value="HATPase_c"/>
    <property type="match status" value="1"/>
</dbReference>
<dbReference type="SUPFAM" id="SSF55874">
    <property type="entry name" value="ATPase domain of HSP90 chaperone/DNA topoisomerase II/histidine kinase"/>
    <property type="match status" value="1"/>
</dbReference>
<keyword evidence="6" id="KW-0004">4Fe-4S</keyword>
<keyword evidence="9" id="KW-0808">Transferase</keyword>
<dbReference type="InterPro" id="IPR011712">
    <property type="entry name" value="Sig_transdc_His_kin_sub3_dim/P"/>
</dbReference>
<evidence type="ECO:0000256" key="16">
    <source>
        <dbReference type="ARBA" id="ARBA00023014"/>
    </source>
</evidence>
<dbReference type="SMART" id="SM00065">
    <property type="entry name" value="GAF"/>
    <property type="match status" value="1"/>
</dbReference>
<evidence type="ECO:0000256" key="10">
    <source>
        <dbReference type="ARBA" id="ARBA00022723"/>
    </source>
</evidence>
<dbReference type="SUPFAM" id="SSF55781">
    <property type="entry name" value="GAF domain-like"/>
    <property type="match status" value="1"/>
</dbReference>
<evidence type="ECO:0000256" key="8">
    <source>
        <dbReference type="ARBA" id="ARBA00022553"/>
    </source>
</evidence>
<evidence type="ECO:0000256" key="3">
    <source>
        <dbReference type="ARBA" id="ARBA00004496"/>
    </source>
</evidence>
<protein>
    <recommendedName>
        <fullName evidence="5">Oxygen sensor histidine kinase NreB</fullName>
        <ecNumber evidence="4">2.7.13.3</ecNumber>
    </recommendedName>
    <alternativeName>
        <fullName evidence="18">Nitrogen regulation protein B</fullName>
    </alternativeName>
</protein>
<dbReference type="SMART" id="SM00387">
    <property type="entry name" value="HATPase_c"/>
    <property type="match status" value="1"/>
</dbReference>
<dbReference type="EMBL" id="JAKXMK010000044">
    <property type="protein sequence ID" value="MCH6171503.1"/>
    <property type="molecule type" value="Genomic_DNA"/>
</dbReference>
<keyword evidence="14" id="KW-0408">Iron</keyword>
<proteinExistence type="predicted"/>
<dbReference type="PANTHER" id="PTHR24421:SF10">
    <property type="entry name" value="NITRATE_NITRITE SENSOR PROTEIN NARQ"/>
    <property type="match status" value="1"/>
</dbReference>
<gene>
    <name evidence="21" type="ORF">MMF94_37920</name>
</gene>
<dbReference type="GO" id="GO:0016301">
    <property type="term" value="F:kinase activity"/>
    <property type="evidence" value="ECO:0007669"/>
    <property type="project" value="UniProtKB-KW"/>
</dbReference>
<organism evidence="21 22">
    <name type="scientific">Pseudonocardia alaniniphila</name>
    <dbReference type="NCBI Taxonomy" id="75291"/>
    <lineage>
        <taxon>Bacteria</taxon>
        <taxon>Bacillati</taxon>
        <taxon>Actinomycetota</taxon>
        <taxon>Actinomycetes</taxon>
        <taxon>Pseudonocardiales</taxon>
        <taxon>Pseudonocardiaceae</taxon>
        <taxon>Pseudonocardia</taxon>
    </lineage>
</organism>
<evidence type="ECO:0000256" key="12">
    <source>
        <dbReference type="ARBA" id="ARBA00022777"/>
    </source>
</evidence>
<comment type="cofactor">
    <cofactor evidence="2">
        <name>[4Fe-4S] cluster</name>
        <dbReference type="ChEBI" id="CHEBI:49883"/>
    </cofactor>
</comment>
<dbReference type="EC" id="2.7.13.3" evidence="4"/>
<keyword evidence="13" id="KW-0067">ATP-binding</keyword>
<keyword evidence="16" id="KW-0411">Iron-sulfur</keyword>
<sequence>MTEGRLGLADAEHEVGLLMRIIETISAGLDLDAVAQRVAVVITEMTATDVCFVHLIDDSGRHLELRGATPPFERVVRRIELSVGEGVAGWVAAHREPVVIVQDKFADPRYKYIPELRGEDFTSLVSVPIITRLGALVGVLNVHTRLRREFTEADVQLLRSIAGLIAGAMDNARLHRRLAEREEALERFTERMVRMQELDRRRLAGEIHDGIGQRIVSLSFYLSAAADLVGTNATLAGEQIDKAQQLAAAALDEVSAAMTGLRPSVLDDLGLAASLESLAHASPELDVDVQVCTEALPEHLETALYRIAQESLQNVVKHASAQNVEIRLKVSSGTVLLEVSDDGVGFDPASVPESESPGSGGYGLSGMLQRAELLGGRLEVDSAPGRGSTLRVRVPLRLKR</sequence>
<dbReference type="InterPro" id="IPR004358">
    <property type="entry name" value="Sig_transdc_His_kin-like_C"/>
</dbReference>
<evidence type="ECO:0000256" key="18">
    <source>
        <dbReference type="ARBA" id="ARBA00030800"/>
    </source>
</evidence>
<evidence type="ECO:0000256" key="4">
    <source>
        <dbReference type="ARBA" id="ARBA00012438"/>
    </source>
</evidence>
<dbReference type="PANTHER" id="PTHR24421">
    <property type="entry name" value="NITRATE/NITRITE SENSOR PROTEIN NARX-RELATED"/>
    <property type="match status" value="1"/>
</dbReference>
<keyword evidence="11" id="KW-0547">Nucleotide-binding</keyword>
<dbReference type="Gene3D" id="3.30.450.40">
    <property type="match status" value="1"/>
</dbReference>
<evidence type="ECO:0000313" key="21">
    <source>
        <dbReference type="EMBL" id="MCH6171503.1"/>
    </source>
</evidence>
<dbReference type="InterPro" id="IPR050482">
    <property type="entry name" value="Sensor_HK_TwoCompSys"/>
</dbReference>
<comment type="catalytic activity">
    <reaction evidence="1">
        <text>ATP + protein L-histidine = ADP + protein N-phospho-L-histidine.</text>
        <dbReference type="EC" id="2.7.13.3"/>
    </reaction>
</comment>
<evidence type="ECO:0000256" key="1">
    <source>
        <dbReference type="ARBA" id="ARBA00000085"/>
    </source>
</evidence>
<keyword evidence="7" id="KW-0963">Cytoplasm</keyword>
<dbReference type="InterPro" id="IPR005467">
    <property type="entry name" value="His_kinase_dom"/>
</dbReference>